<proteinExistence type="predicted"/>
<name>A0ABR4YCN8_9VIBR</name>
<gene>
    <name evidence="1" type="ORF">NL53_06300</name>
</gene>
<accession>A0ABR4YCN8</accession>
<organism evidence="1 2">
    <name type="scientific">Vibrio variabilis</name>
    <dbReference type="NCBI Taxonomy" id="990271"/>
    <lineage>
        <taxon>Bacteria</taxon>
        <taxon>Pseudomonadati</taxon>
        <taxon>Pseudomonadota</taxon>
        <taxon>Gammaproteobacteria</taxon>
        <taxon>Vibrionales</taxon>
        <taxon>Vibrionaceae</taxon>
        <taxon>Vibrio</taxon>
    </lineage>
</organism>
<dbReference type="RefSeq" id="WP_038213555.1">
    <property type="nucleotide sequence ID" value="NZ_JRWM01000006.1"/>
</dbReference>
<dbReference type="EMBL" id="JRWM01000006">
    <property type="protein sequence ID" value="KHA61245.1"/>
    <property type="molecule type" value="Genomic_DNA"/>
</dbReference>
<reference evidence="1 2" key="1">
    <citation type="submission" date="2014-10" db="EMBL/GenBank/DDBJ databases">
        <title>Genome sequencing of Vibrio variabilis T01.</title>
        <authorList>
            <person name="Chan K.-G."/>
            <person name="Mohamad N.I."/>
        </authorList>
    </citation>
    <scope>NUCLEOTIDE SEQUENCE [LARGE SCALE GENOMIC DNA]</scope>
    <source>
        <strain evidence="1 2">T01</strain>
    </source>
</reference>
<evidence type="ECO:0000313" key="1">
    <source>
        <dbReference type="EMBL" id="KHA61245.1"/>
    </source>
</evidence>
<protein>
    <recommendedName>
        <fullName evidence="3">XRE family transcriptional regulator</fullName>
    </recommendedName>
</protein>
<evidence type="ECO:0000313" key="2">
    <source>
        <dbReference type="Proteomes" id="UP000030520"/>
    </source>
</evidence>
<evidence type="ECO:0008006" key="3">
    <source>
        <dbReference type="Google" id="ProtNLM"/>
    </source>
</evidence>
<comment type="caution">
    <text evidence="1">The sequence shown here is derived from an EMBL/GenBank/DDBJ whole genome shotgun (WGS) entry which is preliminary data.</text>
</comment>
<sequence>MDYLDSIIDAPSYSAPSEIVRYTESQSRFLPVRITRGDDDQYALLLTTQNSNVIYLLNHTQADKIEQVDSAHIGTIDVNDCVDKCQKVLGLKINEIAKLSGVSRASLDLHRKGANVKDMTAYHRLYTFVSKVELLYDISLKHHVRNVLIERKTLVQHLLKSSENLDATLPLIATLADKVQGIAVTGTEFEHSKLMMRTHHIGKMA</sequence>
<keyword evidence="2" id="KW-1185">Reference proteome</keyword>
<dbReference type="Proteomes" id="UP000030520">
    <property type="component" value="Unassembled WGS sequence"/>
</dbReference>